<dbReference type="RefSeq" id="WP_377917102.1">
    <property type="nucleotide sequence ID" value="NZ_JBHRZT010000068.1"/>
</dbReference>
<evidence type="ECO:0000256" key="2">
    <source>
        <dbReference type="SAM" id="MobiDB-lite"/>
    </source>
</evidence>
<evidence type="ECO:0000259" key="3">
    <source>
        <dbReference type="Pfam" id="PF13411"/>
    </source>
</evidence>
<name>A0ABV8B4F6_9BACI</name>
<dbReference type="Proteomes" id="UP001595752">
    <property type="component" value="Unassembled WGS sequence"/>
</dbReference>
<gene>
    <name evidence="4" type="ORF">ACFOU2_16900</name>
</gene>
<accession>A0ABV8B4F6</accession>
<dbReference type="Pfam" id="PF13411">
    <property type="entry name" value="MerR_1"/>
    <property type="match status" value="1"/>
</dbReference>
<evidence type="ECO:0000256" key="1">
    <source>
        <dbReference type="SAM" id="Coils"/>
    </source>
</evidence>
<dbReference type="EMBL" id="JBHRZT010000068">
    <property type="protein sequence ID" value="MFC3885053.1"/>
    <property type="molecule type" value="Genomic_DNA"/>
</dbReference>
<dbReference type="Gene3D" id="1.10.1660.10">
    <property type="match status" value="1"/>
</dbReference>
<organism evidence="4 5">
    <name type="scientific">Bacillus songklensis</name>
    <dbReference type="NCBI Taxonomy" id="1069116"/>
    <lineage>
        <taxon>Bacteria</taxon>
        <taxon>Bacillati</taxon>
        <taxon>Bacillota</taxon>
        <taxon>Bacilli</taxon>
        <taxon>Bacillales</taxon>
        <taxon>Bacillaceae</taxon>
        <taxon>Bacillus</taxon>
    </lineage>
</organism>
<evidence type="ECO:0000313" key="5">
    <source>
        <dbReference type="Proteomes" id="UP001595752"/>
    </source>
</evidence>
<protein>
    <submittedName>
        <fullName evidence="4">MerR family transcriptional regulator</fullName>
    </submittedName>
</protein>
<sequence>METIEKAYTTKEVSTTLGIGDSTLRKWCLSLEKNEYPFTRNDQNQRLFLEKDLVVLKLFQTMVQTNNFSVENAGMVIASKFKESAFSNGTGGVPARREEEQGEKGSSNEVIQKPLDIIQYQEAYIQEQREFNQVLLESMREQREFNQALLERLEKQETYMQEGLHTRDGELTQSIRELQQQLKQLEIQTQEKRKQRKGLFKWFR</sequence>
<feature type="domain" description="HTH merR-type" evidence="3">
    <location>
        <begin position="8"/>
        <end position="78"/>
    </location>
</feature>
<proteinExistence type="predicted"/>
<comment type="caution">
    <text evidence="4">The sequence shown here is derived from an EMBL/GenBank/DDBJ whole genome shotgun (WGS) entry which is preliminary data.</text>
</comment>
<feature type="coiled-coil region" evidence="1">
    <location>
        <begin position="136"/>
        <end position="195"/>
    </location>
</feature>
<dbReference type="InterPro" id="IPR000551">
    <property type="entry name" value="MerR-type_HTH_dom"/>
</dbReference>
<keyword evidence="1" id="KW-0175">Coiled coil</keyword>
<feature type="region of interest" description="Disordered" evidence="2">
    <location>
        <begin position="87"/>
        <end position="108"/>
    </location>
</feature>
<evidence type="ECO:0000313" key="4">
    <source>
        <dbReference type="EMBL" id="MFC3885053.1"/>
    </source>
</evidence>
<reference evidence="5" key="1">
    <citation type="journal article" date="2019" name="Int. J. Syst. Evol. Microbiol.">
        <title>The Global Catalogue of Microorganisms (GCM) 10K type strain sequencing project: providing services to taxonomists for standard genome sequencing and annotation.</title>
        <authorList>
            <consortium name="The Broad Institute Genomics Platform"/>
            <consortium name="The Broad Institute Genome Sequencing Center for Infectious Disease"/>
            <person name="Wu L."/>
            <person name="Ma J."/>
        </authorList>
    </citation>
    <scope>NUCLEOTIDE SEQUENCE [LARGE SCALE GENOMIC DNA]</scope>
    <source>
        <strain evidence="5">CCUG 61889</strain>
    </source>
</reference>
<keyword evidence="5" id="KW-1185">Reference proteome</keyword>